<evidence type="ECO:0000256" key="1">
    <source>
        <dbReference type="SAM" id="Phobius"/>
    </source>
</evidence>
<comment type="caution">
    <text evidence="2">The sequence shown here is derived from an EMBL/GenBank/DDBJ whole genome shotgun (WGS) entry which is preliminary data.</text>
</comment>
<dbReference type="AlphaFoldDB" id="A0A1Y2HUY9"/>
<reference evidence="2 3" key="1">
    <citation type="submission" date="2016-07" db="EMBL/GenBank/DDBJ databases">
        <title>Pervasive Adenine N6-methylation of Active Genes in Fungi.</title>
        <authorList>
            <consortium name="DOE Joint Genome Institute"/>
            <person name="Mondo S.J."/>
            <person name="Dannebaum R.O."/>
            <person name="Kuo R.C."/>
            <person name="Labutti K."/>
            <person name="Haridas S."/>
            <person name="Kuo A."/>
            <person name="Salamov A."/>
            <person name="Ahrendt S.R."/>
            <person name="Lipzen A."/>
            <person name="Sullivan W."/>
            <person name="Andreopoulos W.B."/>
            <person name="Clum A."/>
            <person name="Lindquist E."/>
            <person name="Daum C."/>
            <person name="Ramamoorthy G.K."/>
            <person name="Gryganskyi A."/>
            <person name="Culley D."/>
            <person name="Magnuson J.K."/>
            <person name="James T.Y."/>
            <person name="O'Malley M.A."/>
            <person name="Stajich J.E."/>
            <person name="Spatafora J.W."/>
            <person name="Visel A."/>
            <person name="Grigoriev I.V."/>
        </authorList>
    </citation>
    <scope>NUCLEOTIDE SEQUENCE [LARGE SCALE GENOMIC DNA]</scope>
    <source>
        <strain evidence="2 3">PL171</strain>
    </source>
</reference>
<keyword evidence="1" id="KW-0472">Membrane</keyword>
<evidence type="ECO:0000313" key="3">
    <source>
        <dbReference type="Proteomes" id="UP000193411"/>
    </source>
</evidence>
<name>A0A1Y2HUY9_9FUNG</name>
<keyword evidence="1" id="KW-0812">Transmembrane</keyword>
<feature type="transmembrane region" description="Helical" evidence="1">
    <location>
        <begin position="6"/>
        <end position="24"/>
    </location>
</feature>
<protein>
    <submittedName>
        <fullName evidence="2">Uncharacterized protein</fullName>
    </submittedName>
</protein>
<evidence type="ECO:0000313" key="2">
    <source>
        <dbReference type="EMBL" id="ORZ38428.1"/>
    </source>
</evidence>
<organism evidence="2 3">
    <name type="scientific">Catenaria anguillulae PL171</name>
    <dbReference type="NCBI Taxonomy" id="765915"/>
    <lineage>
        <taxon>Eukaryota</taxon>
        <taxon>Fungi</taxon>
        <taxon>Fungi incertae sedis</taxon>
        <taxon>Blastocladiomycota</taxon>
        <taxon>Blastocladiomycetes</taxon>
        <taxon>Blastocladiales</taxon>
        <taxon>Catenariaceae</taxon>
        <taxon>Catenaria</taxon>
    </lineage>
</organism>
<accession>A0A1Y2HUY9</accession>
<sequence>GSVATIFFFFFCYTTACIMGYNQLTNFKKEEAGRKRPEHNCCKMSITSKQEAGKWQ</sequence>
<keyword evidence="1" id="KW-1133">Transmembrane helix</keyword>
<proteinExistence type="predicted"/>
<dbReference type="EMBL" id="MCFL01000008">
    <property type="protein sequence ID" value="ORZ38428.1"/>
    <property type="molecule type" value="Genomic_DNA"/>
</dbReference>
<keyword evidence="3" id="KW-1185">Reference proteome</keyword>
<dbReference type="Proteomes" id="UP000193411">
    <property type="component" value="Unassembled WGS sequence"/>
</dbReference>
<gene>
    <name evidence="2" type="ORF">BCR44DRAFT_1428226</name>
</gene>
<feature type="non-terminal residue" evidence="2">
    <location>
        <position position="1"/>
    </location>
</feature>